<evidence type="ECO:0000256" key="2">
    <source>
        <dbReference type="SAM" id="SignalP"/>
    </source>
</evidence>
<keyword evidence="4" id="KW-1185">Reference proteome</keyword>
<dbReference type="PANTHER" id="PTHR42928">
    <property type="entry name" value="TRICARBOXYLATE-BINDING PROTEIN"/>
    <property type="match status" value="1"/>
</dbReference>
<evidence type="ECO:0000256" key="1">
    <source>
        <dbReference type="ARBA" id="ARBA00006987"/>
    </source>
</evidence>
<organism evidence="3 4">
    <name type="scientific">Thalassococcus lentus</name>
    <dbReference type="NCBI Taxonomy" id="1210524"/>
    <lineage>
        <taxon>Bacteria</taxon>
        <taxon>Pseudomonadati</taxon>
        <taxon>Pseudomonadota</taxon>
        <taxon>Alphaproteobacteria</taxon>
        <taxon>Rhodobacterales</taxon>
        <taxon>Roseobacteraceae</taxon>
        <taxon>Thalassococcus</taxon>
    </lineage>
</organism>
<proteinExistence type="inferred from homology"/>
<name>A0ABT4XTN7_9RHOB</name>
<dbReference type="RefSeq" id="WP_271432659.1">
    <property type="nucleotide sequence ID" value="NZ_JAQIOY010000003.1"/>
</dbReference>
<dbReference type="EMBL" id="JAQIOY010000003">
    <property type="protein sequence ID" value="MDA7425319.1"/>
    <property type="molecule type" value="Genomic_DNA"/>
</dbReference>
<dbReference type="Gene3D" id="3.40.190.150">
    <property type="entry name" value="Bordetella uptake gene, domain 1"/>
    <property type="match status" value="1"/>
</dbReference>
<dbReference type="InterPro" id="IPR005064">
    <property type="entry name" value="BUG"/>
</dbReference>
<evidence type="ECO:0000313" key="4">
    <source>
        <dbReference type="Proteomes" id="UP001210720"/>
    </source>
</evidence>
<feature type="signal peptide" evidence="2">
    <location>
        <begin position="1"/>
        <end position="24"/>
    </location>
</feature>
<dbReference type="PANTHER" id="PTHR42928:SF5">
    <property type="entry name" value="BLR1237 PROTEIN"/>
    <property type="match status" value="1"/>
</dbReference>
<sequence length="316" mass="31986">MKNFLKRIAAASALSVVAATSTLADGHGWKPDGPIKMIIAFAAGGGADTQARLIADDIQTATGWEIIPEQITGKGGVNALVALKDMPADGSAIALVVTESLGYNAAAAKGSGIAPDGFTGLTTTAGFQMGVVAKADKGWTSFEDMIAAAKDGDLRFGTMSPKLSDLAFLLGEAHDVEFNIVQVRGGRAVMDGVQAGDMDLGFMAGIQRKGVASGDLVNLASALSAPLVQTPDAPKFSDLGVEFNADGYFVFVAPGGMDPAAREAITAAIVEATNSGKAAGMIGKAFGGAVNIQGEELDALMAADFKSAGALMEAAQ</sequence>
<dbReference type="Gene3D" id="3.40.190.10">
    <property type="entry name" value="Periplasmic binding protein-like II"/>
    <property type="match status" value="1"/>
</dbReference>
<protein>
    <submittedName>
        <fullName evidence="3">Tripartite tricarboxylate transporter substrate-binding protein</fullName>
    </submittedName>
</protein>
<gene>
    <name evidence="3" type="ORF">PFY00_11315</name>
</gene>
<dbReference type="InterPro" id="IPR042100">
    <property type="entry name" value="Bug_dom1"/>
</dbReference>
<evidence type="ECO:0000313" key="3">
    <source>
        <dbReference type="EMBL" id="MDA7425319.1"/>
    </source>
</evidence>
<feature type="chain" id="PRO_5046389777" evidence="2">
    <location>
        <begin position="25"/>
        <end position="316"/>
    </location>
</feature>
<comment type="similarity">
    <text evidence="1">Belongs to the UPF0065 (bug) family.</text>
</comment>
<comment type="caution">
    <text evidence="3">The sequence shown here is derived from an EMBL/GenBank/DDBJ whole genome shotgun (WGS) entry which is preliminary data.</text>
</comment>
<keyword evidence="2" id="KW-0732">Signal</keyword>
<dbReference type="Proteomes" id="UP001210720">
    <property type="component" value="Unassembled WGS sequence"/>
</dbReference>
<accession>A0ABT4XTN7</accession>
<dbReference type="Pfam" id="PF03401">
    <property type="entry name" value="TctC"/>
    <property type="match status" value="1"/>
</dbReference>
<reference evidence="3 4" key="1">
    <citation type="submission" date="2023-01" db="EMBL/GenBank/DDBJ databases">
        <title>Thalassococcus onchidii sp. nov., isolated from a marine invertebrate from the South China Sea.</title>
        <authorList>
            <person name="Xu S."/>
            <person name="Liu Z."/>
            <person name="Xu Y."/>
        </authorList>
    </citation>
    <scope>NUCLEOTIDE SEQUENCE [LARGE SCALE GENOMIC DNA]</scope>
    <source>
        <strain evidence="3 4">KCTC 32084</strain>
    </source>
</reference>